<organism evidence="2">
    <name type="scientific">Neodiprion lecontei</name>
    <name type="common">Redheaded pine sawfly</name>
    <dbReference type="NCBI Taxonomy" id="441921"/>
    <lineage>
        <taxon>Eukaryota</taxon>
        <taxon>Metazoa</taxon>
        <taxon>Ecdysozoa</taxon>
        <taxon>Arthropoda</taxon>
        <taxon>Hexapoda</taxon>
        <taxon>Insecta</taxon>
        <taxon>Pterygota</taxon>
        <taxon>Neoptera</taxon>
        <taxon>Endopterygota</taxon>
        <taxon>Hymenoptera</taxon>
        <taxon>Tenthredinoidea</taxon>
        <taxon>Diprionidae</taxon>
        <taxon>Diprioninae</taxon>
        <taxon>Neodiprion</taxon>
    </lineage>
</organism>
<dbReference type="RefSeq" id="XP_015522803.2">
    <property type="nucleotide sequence ID" value="XM_015667317.2"/>
</dbReference>
<name>A0A6J0C8A2_NEOLC</name>
<proteinExistence type="predicted"/>
<evidence type="ECO:0000313" key="2">
    <source>
        <dbReference type="RefSeq" id="XP_015522803.2"/>
    </source>
</evidence>
<dbReference type="PANTHER" id="PTHR33053">
    <property type="entry name" value="PROTEIN, PUTATIVE-RELATED"/>
    <property type="match status" value="1"/>
</dbReference>
<evidence type="ECO:0000313" key="1">
    <source>
        <dbReference type="Proteomes" id="UP000829291"/>
    </source>
</evidence>
<protein>
    <submittedName>
        <fullName evidence="2">Uncharacterized protein LOC107226491</fullName>
    </submittedName>
</protein>
<dbReference type="GeneID" id="107226491"/>
<dbReference type="OrthoDB" id="10028922at2759"/>
<keyword evidence="1" id="KW-1185">Reference proteome</keyword>
<dbReference type="KEGG" id="nlo:107226491"/>
<dbReference type="Proteomes" id="UP000829291">
    <property type="component" value="Chromosome 5"/>
</dbReference>
<accession>A0A6J0C8A2</accession>
<gene>
    <name evidence="2" type="primary">LOC107226491</name>
</gene>
<dbReference type="AlphaFoldDB" id="A0A6J0C8A2"/>
<reference evidence="2" key="1">
    <citation type="submission" date="2025-08" db="UniProtKB">
        <authorList>
            <consortium name="RefSeq"/>
        </authorList>
    </citation>
    <scope>IDENTIFICATION</scope>
    <source>
        <tissue evidence="2">Thorax and Abdomen</tissue>
    </source>
</reference>
<sequence>MPPGNYYHFGLANALTKSVLKYYMPEDFPSEIKFDINVDGPPLTKSSGSQFWPILTAVEAPFHTEPCIVGIYHGNEKPLDSNDLLQYFVEDALKVCGSGIDIQGHKISCGIGVFICDAPAKAYITDTKGHNAYFGCSKCMREGEFKVNRLTYPETGATLRTDLKIRMVSQFPLDYLHLICLGIMKKLLQFRVKGKKNVRMTNSQLKLATAHLMSLVTSIPKEFARKPRPLKQVNRYKAPKPR</sequence>
<dbReference type="InParanoid" id="A0A6J0C8A2"/>